<organism evidence="1 2">
    <name type="scientific">Salix dunnii</name>
    <dbReference type="NCBI Taxonomy" id="1413687"/>
    <lineage>
        <taxon>Eukaryota</taxon>
        <taxon>Viridiplantae</taxon>
        <taxon>Streptophyta</taxon>
        <taxon>Embryophyta</taxon>
        <taxon>Tracheophyta</taxon>
        <taxon>Spermatophyta</taxon>
        <taxon>Magnoliopsida</taxon>
        <taxon>eudicotyledons</taxon>
        <taxon>Gunneridae</taxon>
        <taxon>Pentapetalae</taxon>
        <taxon>rosids</taxon>
        <taxon>fabids</taxon>
        <taxon>Malpighiales</taxon>
        <taxon>Salicaceae</taxon>
        <taxon>Saliceae</taxon>
        <taxon>Salix</taxon>
    </lineage>
</organism>
<protein>
    <submittedName>
        <fullName evidence="1">Uncharacterized protein</fullName>
    </submittedName>
</protein>
<evidence type="ECO:0000313" key="2">
    <source>
        <dbReference type="Proteomes" id="UP000657918"/>
    </source>
</evidence>
<dbReference type="Proteomes" id="UP000657918">
    <property type="component" value="Unassembled WGS sequence"/>
</dbReference>
<dbReference type="EMBL" id="JADGMS010000018">
    <property type="protein sequence ID" value="KAF9662785.1"/>
    <property type="molecule type" value="Genomic_DNA"/>
</dbReference>
<accession>A0A835J8L6</accession>
<proteinExistence type="predicted"/>
<dbReference type="AlphaFoldDB" id="A0A835J8L6"/>
<reference evidence="1 2" key="1">
    <citation type="submission" date="2020-10" db="EMBL/GenBank/DDBJ databases">
        <title>Plant Genome Project.</title>
        <authorList>
            <person name="Zhang R.-G."/>
        </authorList>
    </citation>
    <scope>NUCLEOTIDE SEQUENCE [LARGE SCALE GENOMIC DNA]</scope>
    <source>
        <strain evidence="1">FAFU-HL-1</strain>
        <tissue evidence="1">Leaf</tissue>
    </source>
</reference>
<evidence type="ECO:0000313" key="1">
    <source>
        <dbReference type="EMBL" id="KAF9662785.1"/>
    </source>
</evidence>
<comment type="caution">
    <text evidence="1">The sequence shown here is derived from an EMBL/GenBank/DDBJ whole genome shotgun (WGS) entry which is preliminary data.</text>
</comment>
<keyword evidence="2" id="KW-1185">Reference proteome</keyword>
<gene>
    <name evidence="1" type="ORF">SADUNF_Sadunf18G0090500</name>
</gene>
<name>A0A835J8L6_9ROSI</name>
<sequence length="148" mass="16962">MNREYPVVIIRDFPYNISEEALFLSIRNLNSNNIDTIKTNPIRPHSDLILWAGPVAGAPMEFSFGTPLFEEGAHVVHVIARVGRKPAEAEKAYEEGIDRMQIEREKYMKEDDDSNSRYHWSLLGKNTWKAGRFKKTEAANVQQELSVV</sequence>